<organism evidence="2 3">
    <name type="scientific">Pelobates cultripes</name>
    <name type="common">Western spadefoot toad</name>
    <dbReference type="NCBI Taxonomy" id="61616"/>
    <lineage>
        <taxon>Eukaryota</taxon>
        <taxon>Metazoa</taxon>
        <taxon>Chordata</taxon>
        <taxon>Craniata</taxon>
        <taxon>Vertebrata</taxon>
        <taxon>Euteleostomi</taxon>
        <taxon>Amphibia</taxon>
        <taxon>Batrachia</taxon>
        <taxon>Anura</taxon>
        <taxon>Pelobatoidea</taxon>
        <taxon>Pelobatidae</taxon>
        <taxon>Pelobates</taxon>
    </lineage>
</organism>
<evidence type="ECO:0000256" key="1">
    <source>
        <dbReference type="SAM" id="MobiDB-lite"/>
    </source>
</evidence>
<dbReference type="Proteomes" id="UP001295444">
    <property type="component" value="Chromosome 09"/>
</dbReference>
<reference evidence="2" key="1">
    <citation type="submission" date="2022-03" db="EMBL/GenBank/DDBJ databases">
        <authorList>
            <person name="Alioto T."/>
            <person name="Alioto T."/>
            <person name="Gomez Garrido J."/>
        </authorList>
    </citation>
    <scope>NUCLEOTIDE SEQUENCE</scope>
</reference>
<protein>
    <submittedName>
        <fullName evidence="2">Uncharacterized protein</fullName>
    </submittedName>
</protein>
<accession>A0AAD1WN62</accession>
<evidence type="ECO:0000313" key="3">
    <source>
        <dbReference type="Proteomes" id="UP001295444"/>
    </source>
</evidence>
<proteinExistence type="predicted"/>
<sequence length="54" mass="5995">MNGKKGWTLDKPTSPPISRCRRNLIGGGSDMKNLSPVRTVISQNDTNRSHVHVH</sequence>
<gene>
    <name evidence="2" type="ORF">PECUL_23A043405</name>
</gene>
<dbReference type="EMBL" id="OW240920">
    <property type="protein sequence ID" value="CAH2315409.1"/>
    <property type="molecule type" value="Genomic_DNA"/>
</dbReference>
<evidence type="ECO:0000313" key="2">
    <source>
        <dbReference type="EMBL" id="CAH2315409.1"/>
    </source>
</evidence>
<dbReference type="AlphaFoldDB" id="A0AAD1WN62"/>
<keyword evidence="3" id="KW-1185">Reference proteome</keyword>
<name>A0AAD1WN62_PELCU</name>
<feature type="region of interest" description="Disordered" evidence="1">
    <location>
        <begin position="1"/>
        <end position="31"/>
    </location>
</feature>
<feature type="non-terminal residue" evidence="2">
    <location>
        <position position="54"/>
    </location>
</feature>